<dbReference type="RefSeq" id="WP_061804358.1">
    <property type="nucleotide sequence ID" value="NZ_FOXX01000004.1"/>
</dbReference>
<comment type="caution">
    <text evidence="2">The sequence shown here is derived from an EMBL/GenBank/DDBJ whole genome shotgun (WGS) entry which is preliminary data.</text>
</comment>
<keyword evidence="1" id="KW-1133">Transmembrane helix</keyword>
<feature type="transmembrane region" description="Helical" evidence="1">
    <location>
        <begin position="82"/>
        <end position="99"/>
    </location>
</feature>
<sequence>MTILLIKLILTPVLATFAAFIFPGIFYSSYWQPIVIGVAIALVTRYVERILLRSHTKIITLIIDFFTAFFLTYILPYGFENAYVLFPGAVFTAILFTVAELPQHYFLLKEDVEQNSIV</sequence>
<feature type="transmembrane region" description="Helical" evidence="1">
    <location>
        <begin position="29"/>
        <end position="47"/>
    </location>
</feature>
<keyword evidence="1" id="KW-0812">Transmembrane</keyword>
<feature type="transmembrane region" description="Helical" evidence="1">
    <location>
        <begin position="59"/>
        <end position="76"/>
    </location>
</feature>
<evidence type="ECO:0000313" key="2">
    <source>
        <dbReference type="EMBL" id="SFQ54469.1"/>
    </source>
</evidence>
<dbReference type="EMBL" id="FOXX01000004">
    <property type="protein sequence ID" value="SFQ54469.1"/>
    <property type="molecule type" value="Genomic_DNA"/>
</dbReference>
<gene>
    <name evidence="2" type="ORF">SAMN02745910_01934</name>
</gene>
<proteinExistence type="predicted"/>
<evidence type="ECO:0000256" key="1">
    <source>
        <dbReference type="SAM" id="Phobius"/>
    </source>
</evidence>
<reference evidence="2 3" key="1">
    <citation type="submission" date="2016-10" db="EMBL/GenBank/DDBJ databases">
        <authorList>
            <person name="Varghese N."/>
            <person name="Submissions S."/>
        </authorList>
    </citation>
    <scope>NUCLEOTIDE SEQUENCE [LARGE SCALE GENOMIC DNA]</scope>
    <source>
        <strain evidence="2 3">DSM 13796</strain>
    </source>
</reference>
<dbReference type="GeneID" id="93710612"/>
<dbReference type="Proteomes" id="UP000182762">
    <property type="component" value="Unassembled WGS sequence"/>
</dbReference>
<accession>A0A1I5ZDB1</accession>
<evidence type="ECO:0008006" key="4">
    <source>
        <dbReference type="Google" id="ProtNLM"/>
    </source>
</evidence>
<name>A0A1I5ZDB1_9BACI</name>
<keyword evidence="1" id="KW-0472">Membrane</keyword>
<keyword evidence="3" id="KW-1185">Reference proteome</keyword>
<organism evidence="2 3">
    <name type="scientific">Priestia endophytica DSM 13796</name>
    <dbReference type="NCBI Taxonomy" id="1121089"/>
    <lineage>
        <taxon>Bacteria</taxon>
        <taxon>Bacillati</taxon>
        <taxon>Bacillota</taxon>
        <taxon>Bacilli</taxon>
        <taxon>Bacillales</taxon>
        <taxon>Bacillaceae</taxon>
        <taxon>Priestia</taxon>
    </lineage>
</organism>
<protein>
    <recommendedName>
        <fullName evidence="4">DUF2512 family protein</fullName>
    </recommendedName>
</protein>
<evidence type="ECO:0000313" key="3">
    <source>
        <dbReference type="Proteomes" id="UP000182762"/>
    </source>
</evidence>